<keyword evidence="3" id="KW-1185">Reference proteome</keyword>
<organism evidence="2 3">
    <name type="scientific">Bipolaris victoriae (strain FI3)</name>
    <name type="common">Victoria blight of oats agent</name>
    <name type="synonym">Cochliobolus victoriae</name>
    <dbReference type="NCBI Taxonomy" id="930091"/>
    <lineage>
        <taxon>Eukaryota</taxon>
        <taxon>Fungi</taxon>
        <taxon>Dikarya</taxon>
        <taxon>Ascomycota</taxon>
        <taxon>Pezizomycotina</taxon>
        <taxon>Dothideomycetes</taxon>
        <taxon>Pleosporomycetidae</taxon>
        <taxon>Pleosporales</taxon>
        <taxon>Pleosporineae</taxon>
        <taxon>Pleosporaceae</taxon>
        <taxon>Bipolaris</taxon>
    </lineage>
</organism>
<feature type="region of interest" description="Disordered" evidence="1">
    <location>
        <begin position="1"/>
        <end position="23"/>
    </location>
</feature>
<dbReference type="HOGENOM" id="CLU_1383937_0_0_1"/>
<proteinExistence type="predicted"/>
<reference evidence="2 3" key="1">
    <citation type="journal article" date="2013" name="PLoS Genet.">
        <title>Comparative genome structure, secondary metabolite, and effector coding capacity across Cochliobolus pathogens.</title>
        <authorList>
            <person name="Condon B.J."/>
            <person name="Leng Y."/>
            <person name="Wu D."/>
            <person name="Bushley K.E."/>
            <person name="Ohm R.A."/>
            <person name="Otillar R."/>
            <person name="Martin J."/>
            <person name="Schackwitz W."/>
            <person name="Grimwood J."/>
            <person name="MohdZainudin N."/>
            <person name="Xue C."/>
            <person name="Wang R."/>
            <person name="Manning V.A."/>
            <person name="Dhillon B."/>
            <person name="Tu Z.J."/>
            <person name="Steffenson B.J."/>
            <person name="Salamov A."/>
            <person name="Sun H."/>
            <person name="Lowry S."/>
            <person name="LaButti K."/>
            <person name="Han J."/>
            <person name="Copeland A."/>
            <person name="Lindquist E."/>
            <person name="Barry K."/>
            <person name="Schmutz J."/>
            <person name="Baker S.E."/>
            <person name="Ciuffetti L.M."/>
            <person name="Grigoriev I.V."/>
            <person name="Zhong S."/>
            <person name="Turgeon B.G."/>
        </authorList>
    </citation>
    <scope>NUCLEOTIDE SEQUENCE [LARGE SCALE GENOMIC DNA]</scope>
    <source>
        <strain evidence="2 3">FI3</strain>
    </source>
</reference>
<feature type="compositionally biased region" description="Basic and acidic residues" evidence="1">
    <location>
        <begin position="1"/>
        <end position="21"/>
    </location>
</feature>
<dbReference type="Proteomes" id="UP000054337">
    <property type="component" value="Unassembled WGS sequence"/>
</dbReference>
<sequence>MAEKQTGKQRTMRHDDKRVDTDSSVGMQGACTCAYYMCKTSVVGASNVGNIVCEWHEISRTFTRPAHLRRRQASQSPLFHKREEWKAKESRPGPATVTALSLKRAKMDAHTPFWIQQNMTRRIPRQPVYAGCAAAEGSIRELAFPRLRCGLVFAQHMARLQPRCGLFSQPCSHFCRSYKDRHCWLHVDMRLRGSENK</sequence>
<evidence type="ECO:0000313" key="2">
    <source>
        <dbReference type="EMBL" id="EUN27731.1"/>
    </source>
</evidence>
<accession>W7EHY0</accession>
<dbReference type="EMBL" id="KI968727">
    <property type="protein sequence ID" value="EUN27731.1"/>
    <property type="molecule type" value="Genomic_DNA"/>
</dbReference>
<dbReference type="GeneID" id="26251667"/>
<evidence type="ECO:0000313" key="3">
    <source>
        <dbReference type="Proteomes" id="UP000054337"/>
    </source>
</evidence>
<protein>
    <submittedName>
        <fullName evidence="2">Uncharacterized protein</fullName>
    </submittedName>
</protein>
<dbReference type="AlphaFoldDB" id="W7EHY0"/>
<name>W7EHY0_BIPV3</name>
<gene>
    <name evidence="2" type="ORF">COCVIDRAFT_15458</name>
</gene>
<evidence type="ECO:0000256" key="1">
    <source>
        <dbReference type="SAM" id="MobiDB-lite"/>
    </source>
</evidence>
<dbReference type="RefSeq" id="XP_014557244.1">
    <property type="nucleotide sequence ID" value="XM_014701758.1"/>
</dbReference>